<dbReference type="PRINTS" id="PR00348">
    <property type="entry name" value="UBIQUITIN"/>
</dbReference>
<gene>
    <name evidence="8 9" type="primary">LOC100199825</name>
</gene>
<dbReference type="PANTHER" id="PTHR46728:SF1">
    <property type="entry name" value="AN1-TYPE ZINC FINGER PROTEIN 4"/>
    <property type="match status" value="1"/>
</dbReference>
<evidence type="ECO:0000259" key="6">
    <source>
        <dbReference type="PROSITE" id="PS51039"/>
    </source>
</evidence>
<evidence type="ECO:0000313" key="9">
    <source>
        <dbReference type="RefSeq" id="XP_065669022.1"/>
    </source>
</evidence>
<dbReference type="InterPro" id="IPR000058">
    <property type="entry name" value="Znf_AN1"/>
</dbReference>
<feature type="domain" description="Ubiquitin-like" evidence="5">
    <location>
        <begin position="1"/>
        <end position="76"/>
    </location>
</feature>
<keyword evidence="1" id="KW-0479">Metal-binding</keyword>
<reference evidence="8 9" key="1">
    <citation type="submission" date="2025-05" db="UniProtKB">
        <authorList>
            <consortium name="RefSeq"/>
        </authorList>
    </citation>
    <scope>IDENTIFICATION</scope>
</reference>
<evidence type="ECO:0000256" key="2">
    <source>
        <dbReference type="ARBA" id="ARBA00022771"/>
    </source>
</evidence>
<dbReference type="PROSITE" id="PS50053">
    <property type="entry name" value="UBIQUITIN_2"/>
    <property type="match status" value="1"/>
</dbReference>
<dbReference type="SMART" id="SM00213">
    <property type="entry name" value="UBQ"/>
    <property type="match status" value="1"/>
</dbReference>
<dbReference type="InterPro" id="IPR019956">
    <property type="entry name" value="Ubiquitin_dom"/>
</dbReference>
<dbReference type="InterPro" id="IPR035896">
    <property type="entry name" value="AN1-like_Znf"/>
</dbReference>
<evidence type="ECO:0000256" key="3">
    <source>
        <dbReference type="ARBA" id="ARBA00022833"/>
    </source>
</evidence>
<dbReference type="Proteomes" id="UP001652625">
    <property type="component" value="Chromosome 12"/>
</dbReference>
<keyword evidence="2 4" id="KW-0863">Zinc-finger</keyword>
<dbReference type="InterPro" id="IPR029071">
    <property type="entry name" value="Ubiquitin-like_domsf"/>
</dbReference>
<dbReference type="Pfam" id="PF00240">
    <property type="entry name" value="ubiquitin"/>
    <property type="match status" value="1"/>
</dbReference>
<dbReference type="SUPFAM" id="SSF118310">
    <property type="entry name" value="AN1-like Zinc finger"/>
    <property type="match status" value="1"/>
</dbReference>
<dbReference type="InterPro" id="IPR053061">
    <property type="entry name" value="AN1-type_zinc_finger"/>
</dbReference>
<dbReference type="SUPFAM" id="SSF54236">
    <property type="entry name" value="Ubiquitin-like"/>
    <property type="match status" value="1"/>
</dbReference>
<dbReference type="Gene3D" id="4.10.1110.10">
    <property type="entry name" value="AN1-like Zinc finger"/>
    <property type="match status" value="1"/>
</dbReference>
<evidence type="ECO:0000313" key="7">
    <source>
        <dbReference type="Proteomes" id="UP001652625"/>
    </source>
</evidence>
<keyword evidence="3" id="KW-0862">Zinc</keyword>
<sequence length="539" mass="61817">MDLYIKTLTGTVFELRVNPFETILSIKAKLQNLEGIPISQQHLVWNAEELEDEFCLFDYNISSGSSLQLVLAMRGGPINMRKLSVEEPFIKEIEEVIESKKDEVWNQIMNDDHQFTLVVFRDGEKLNFFRVYDYSDGSNPSHSESLSTTSLCNVDEDERDDTSTSMAKHVENVITKDKMHTLRKKIELCKNSKISHEPPVNLRVDSFYKHQSFNLQADHVILTKQEKSNINSTSSELNFSSDKLCNSITRSSFIKHQPLPPVMKHQPLPSVMKHQPLPSVKAKSKSMLSCDTTFIDKRKIDPSNVDLLKNYSHKTQRNYSHGRTSSENEISLPFHKQYNHLPSLNEKISLHKDISCERFSSSESSKHGSVLKSLSTVSKTETRDFLYRPNKSSHSSITTLNDNFFKEDTIDLVDNESYKALVQWMQPQLKETKKHLPRVLNAVQKNTSKSEVLEKVSCLPSINDNLCTTLSTKKKRLRCMVCSKKLGLATTYECRCSQKFCSVHRYPETHTCSFDYKLDGRKLLEKNNPIVVAPKLPKI</sequence>
<dbReference type="PANTHER" id="PTHR46728">
    <property type="entry name" value="AN1-TYPE ZINC FINGER PROTEIN 4"/>
    <property type="match status" value="1"/>
</dbReference>
<evidence type="ECO:0000259" key="5">
    <source>
        <dbReference type="PROSITE" id="PS50053"/>
    </source>
</evidence>
<name>A0ABM4D430_HYDVU</name>
<dbReference type="CDD" id="cd01802">
    <property type="entry name" value="Ubl_ZFAND4"/>
    <property type="match status" value="1"/>
</dbReference>
<dbReference type="Pfam" id="PF01428">
    <property type="entry name" value="zf-AN1"/>
    <property type="match status" value="1"/>
</dbReference>
<evidence type="ECO:0000256" key="4">
    <source>
        <dbReference type="PROSITE-ProRule" id="PRU00449"/>
    </source>
</evidence>
<dbReference type="PROSITE" id="PS51039">
    <property type="entry name" value="ZF_AN1"/>
    <property type="match status" value="1"/>
</dbReference>
<proteinExistence type="predicted"/>
<dbReference type="RefSeq" id="XP_065669021.1">
    <property type="nucleotide sequence ID" value="XM_065812949.1"/>
</dbReference>
<dbReference type="InterPro" id="IPR000626">
    <property type="entry name" value="Ubiquitin-like_dom"/>
</dbReference>
<dbReference type="Gene3D" id="3.10.20.90">
    <property type="entry name" value="Phosphatidylinositol 3-kinase Catalytic Subunit, Chain A, domain 1"/>
    <property type="match status" value="1"/>
</dbReference>
<dbReference type="SMART" id="SM00154">
    <property type="entry name" value="ZnF_AN1"/>
    <property type="match status" value="1"/>
</dbReference>
<accession>A0ABM4D430</accession>
<keyword evidence="7" id="KW-1185">Reference proteome</keyword>
<protein>
    <submittedName>
        <fullName evidence="8 9">AN1-type zinc finger protein 4</fullName>
    </submittedName>
</protein>
<feature type="domain" description="AN1-type" evidence="6">
    <location>
        <begin position="473"/>
        <end position="520"/>
    </location>
</feature>
<organism evidence="7 9">
    <name type="scientific">Hydra vulgaris</name>
    <name type="common">Hydra</name>
    <name type="synonym">Hydra attenuata</name>
    <dbReference type="NCBI Taxonomy" id="6087"/>
    <lineage>
        <taxon>Eukaryota</taxon>
        <taxon>Metazoa</taxon>
        <taxon>Cnidaria</taxon>
        <taxon>Hydrozoa</taxon>
        <taxon>Hydroidolina</taxon>
        <taxon>Anthoathecata</taxon>
        <taxon>Aplanulata</taxon>
        <taxon>Hydridae</taxon>
        <taxon>Hydra</taxon>
    </lineage>
</organism>
<evidence type="ECO:0000313" key="8">
    <source>
        <dbReference type="RefSeq" id="XP_065669021.1"/>
    </source>
</evidence>
<dbReference type="RefSeq" id="XP_065669022.1">
    <property type="nucleotide sequence ID" value="XM_065812950.1"/>
</dbReference>
<dbReference type="GeneID" id="100199825"/>
<evidence type="ECO:0000256" key="1">
    <source>
        <dbReference type="ARBA" id="ARBA00022723"/>
    </source>
</evidence>